<keyword evidence="5 6" id="KW-0472">Membrane</keyword>
<dbReference type="InterPro" id="IPR003838">
    <property type="entry name" value="ABC3_permease_C"/>
</dbReference>
<evidence type="ECO:0008006" key="11">
    <source>
        <dbReference type="Google" id="ProtNLM"/>
    </source>
</evidence>
<protein>
    <recommendedName>
        <fullName evidence="11">ABC transporter permease</fullName>
    </recommendedName>
</protein>
<dbReference type="EMBL" id="CP017448">
    <property type="protein sequence ID" value="AOV16782.1"/>
    <property type="molecule type" value="Genomic_DNA"/>
</dbReference>
<evidence type="ECO:0000313" key="10">
    <source>
        <dbReference type="Proteomes" id="UP000095342"/>
    </source>
</evidence>
<evidence type="ECO:0000256" key="3">
    <source>
        <dbReference type="ARBA" id="ARBA00022692"/>
    </source>
</evidence>
<feature type="transmembrane region" description="Helical" evidence="6">
    <location>
        <begin position="394"/>
        <end position="413"/>
    </location>
</feature>
<comment type="subcellular location">
    <subcellularLocation>
        <location evidence="1">Cell membrane</location>
        <topology evidence="1">Multi-pass membrane protein</topology>
    </subcellularLocation>
</comment>
<keyword evidence="10" id="KW-1185">Reference proteome</keyword>
<dbReference type="InterPro" id="IPR038766">
    <property type="entry name" value="Membrane_comp_ABC_pdt"/>
</dbReference>
<feature type="transmembrane region" description="Helical" evidence="6">
    <location>
        <begin position="420"/>
        <end position="439"/>
    </location>
</feature>
<feature type="transmembrane region" description="Helical" evidence="6">
    <location>
        <begin position="470"/>
        <end position="492"/>
    </location>
</feature>
<organism evidence="9 10">
    <name type="scientific">Acidihalobacter aeolianus</name>
    <dbReference type="NCBI Taxonomy" id="2792603"/>
    <lineage>
        <taxon>Bacteria</taxon>
        <taxon>Pseudomonadati</taxon>
        <taxon>Pseudomonadota</taxon>
        <taxon>Gammaproteobacteria</taxon>
        <taxon>Chromatiales</taxon>
        <taxon>Ectothiorhodospiraceae</taxon>
        <taxon>Acidihalobacter</taxon>
    </lineage>
</organism>
<feature type="domain" description="MacB-like periplasmic core" evidence="8">
    <location>
        <begin position="28"/>
        <end position="209"/>
    </location>
</feature>
<dbReference type="InterPro" id="IPR025857">
    <property type="entry name" value="MacB_PCD"/>
</dbReference>
<evidence type="ECO:0000256" key="4">
    <source>
        <dbReference type="ARBA" id="ARBA00022989"/>
    </source>
</evidence>
<feature type="transmembrane region" description="Helical" evidence="6">
    <location>
        <begin position="711"/>
        <end position="731"/>
    </location>
</feature>
<proteinExistence type="predicted"/>
<dbReference type="KEGG" id="aaeo:BJI67_06665"/>
<feature type="transmembrane region" description="Helical" evidence="6">
    <location>
        <begin position="645"/>
        <end position="668"/>
    </location>
</feature>
<evidence type="ECO:0000256" key="2">
    <source>
        <dbReference type="ARBA" id="ARBA00022475"/>
    </source>
</evidence>
<dbReference type="Pfam" id="PF02687">
    <property type="entry name" value="FtsX"/>
    <property type="match status" value="2"/>
</dbReference>
<evidence type="ECO:0000256" key="5">
    <source>
        <dbReference type="ARBA" id="ARBA00023136"/>
    </source>
</evidence>
<feature type="transmembrane region" description="Helical" evidence="6">
    <location>
        <begin position="797"/>
        <end position="817"/>
    </location>
</feature>
<evidence type="ECO:0000259" key="8">
    <source>
        <dbReference type="Pfam" id="PF12704"/>
    </source>
</evidence>
<dbReference type="PANTHER" id="PTHR30287">
    <property type="entry name" value="MEMBRANE COMPONENT OF PREDICTED ABC SUPERFAMILY METABOLITE UPTAKE TRANSPORTER"/>
    <property type="match status" value="1"/>
</dbReference>
<dbReference type="Pfam" id="PF12704">
    <property type="entry name" value="MacB_PCD"/>
    <property type="match status" value="1"/>
</dbReference>
<evidence type="ECO:0000256" key="1">
    <source>
        <dbReference type="ARBA" id="ARBA00004651"/>
    </source>
</evidence>
<sequence length="833" mass="88334">MLSAWLPGGLVWRTLRRDLRSGALRVIALALAVAVGAISAVGIFTDRVSRAMDAQASSLLGADLVVSDADAIPGPIRERAHALHLNTVDALGFPSVVLSGERTVLVMVRALGAGYPLLGDVKLSSTPFGPERTLHGPPSPGSVWLSREALQRLDLKVGDQVQLGETRLRLAGVLREAPGTGAGLFDFAPRLVMALSDVAATKLVTPQSRVRHELMLVGDTTAVDAMRGWLKSHAPPGVQVEDVRSGRPTLRTALDRAQRFLALAALASALLGGGAIAVAAASFARREADRSALLRCLGASSGRVLQLAVWRLIVVGLFGSLLGLAFGALAQAGLAALLAGWFGSALPAPGWTPFAVGLASGLILVMGFGLVPVLQVGRVPPLRVLRRDLGSPPPSVWISVALAAVALGGLLWWQTGDARLSSWVLGGGAATVAVLWAVARGLMLWFARGRFAGVGFGWRYGLRNLGRRGALGAVQLAAVGLGLATLLLLAFVRGHLLDTWQRSLPADAPNQFAINIQTGQRDGVRALFAAHDLPPPALYPMVRARLMTINGRPVRGRDYASAQARRLVRREFNLSWAADLQAGNRVVAGHWWRPGERSGFSVDQGLAKTLGIRLGDRLGFETAGQSFTGTVQSLRDVQWDTFRPNFFVVAPPGMLAGLPVSWITSFYLPRERDAFLPALVRAYPGITLFDVDRLLAQVRAIIQRAMRAVEYVFAFALLAGLIVLYAALDAAQATRRRELAVLRALGATRRQLRLSLAAEFAGLGILAGAIASASASLLGYGLSVHIFNLGYAPDPGLWFAGIAGGTLLVLAVGLWGTRSVVRVPPLRVLQAPE</sequence>
<gene>
    <name evidence="9" type="ORF">BJI67_06665</name>
</gene>
<keyword evidence="2" id="KW-1003">Cell membrane</keyword>
<dbReference type="GO" id="GO:0005886">
    <property type="term" value="C:plasma membrane"/>
    <property type="evidence" value="ECO:0007669"/>
    <property type="project" value="UniProtKB-SubCell"/>
</dbReference>
<keyword evidence="4 6" id="KW-1133">Transmembrane helix</keyword>
<feature type="domain" description="ABC3 transporter permease C-terminal" evidence="7">
    <location>
        <begin position="713"/>
        <end position="825"/>
    </location>
</feature>
<evidence type="ECO:0000256" key="6">
    <source>
        <dbReference type="SAM" id="Phobius"/>
    </source>
</evidence>
<evidence type="ECO:0000259" key="7">
    <source>
        <dbReference type="Pfam" id="PF02687"/>
    </source>
</evidence>
<dbReference type="RefSeq" id="WP_070072366.1">
    <property type="nucleotide sequence ID" value="NZ_CP017448.1"/>
</dbReference>
<evidence type="ECO:0000313" key="9">
    <source>
        <dbReference type="EMBL" id="AOV16782.1"/>
    </source>
</evidence>
<feature type="transmembrane region" description="Helical" evidence="6">
    <location>
        <begin position="260"/>
        <end position="284"/>
    </location>
</feature>
<dbReference type="Proteomes" id="UP000095342">
    <property type="component" value="Chromosome"/>
</dbReference>
<feature type="transmembrane region" description="Helical" evidence="6">
    <location>
        <begin position="752"/>
        <end position="777"/>
    </location>
</feature>
<dbReference type="AlphaFoldDB" id="A0A1D8K749"/>
<dbReference type="PANTHER" id="PTHR30287:SF1">
    <property type="entry name" value="INNER MEMBRANE PROTEIN"/>
    <property type="match status" value="1"/>
</dbReference>
<keyword evidence="3 6" id="KW-0812">Transmembrane</keyword>
<accession>A0A1D8K749</accession>
<reference evidence="9 10" key="1">
    <citation type="submission" date="2016-09" db="EMBL/GenBank/DDBJ databases">
        <title>Acidihalobacter prosperus V6 (DSM14174).</title>
        <authorList>
            <person name="Khaleque H.N."/>
            <person name="Ramsay J.P."/>
            <person name="Murphy R.J.T."/>
            <person name="Kaksonen A.H."/>
            <person name="Boxall N.J."/>
            <person name="Watkin E.L.J."/>
        </authorList>
    </citation>
    <scope>NUCLEOTIDE SEQUENCE [LARGE SCALE GENOMIC DNA]</scope>
    <source>
        <strain evidence="9 10">V6</strain>
    </source>
</reference>
<feature type="transmembrane region" description="Helical" evidence="6">
    <location>
        <begin position="354"/>
        <end position="374"/>
    </location>
</feature>
<feature type="transmembrane region" description="Helical" evidence="6">
    <location>
        <begin position="22"/>
        <end position="44"/>
    </location>
</feature>
<feature type="domain" description="ABC3 transporter permease C-terminal" evidence="7">
    <location>
        <begin position="264"/>
        <end position="381"/>
    </location>
</feature>
<feature type="transmembrane region" description="Helical" evidence="6">
    <location>
        <begin position="309"/>
        <end position="342"/>
    </location>
</feature>
<name>A0A1D8K749_9GAMM</name>